<sequence>MSVVIYHNPKCSKSRETLALLTQQGITPQVIDYLQQSPSIPELKQLYQQLGLSEVRGMMRCKDDLYHELQLGDHQLSDDALFAALAQHPKLLERPIVVCRGQARLGRPPEQVLEIL</sequence>
<evidence type="ECO:0000256" key="4">
    <source>
        <dbReference type="RuleBase" id="RU362029"/>
    </source>
</evidence>
<comment type="similarity">
    <text evidence="1 3 4">Belongs to the ArsC family.</text>
</comment>
<organism evidence="5 6">
    <name type="scientific">Vibrio chanodichtyis</name>
    <dbReference type="NCBI Taxonomy" id="3027932"/>
    <lineage>
        <taxon>Bacteria</taxon>
        <taxon>Pseudomonadati</taxon>
        <taxon>Pseudomonadota</taxon>
        <taxon>Gammaproteobacteria</taxon>
        <taxon>Vibrionales</taxon>
        <taxon>Vibrionaceae</taxon>
        <taxon>Vibrio</taxon>
    </lineage>
</organism>
<keyword evidence="6" id="KW-1185">Reference proteome</keyword>
<dbReference type="InterPro" id="IPR036249">
    <property type="entry name" value="Thioredoxin-like_sf"/>
</dbReference>
<evidence type="ECO:0000313" key="6">
    <source>
        <dbReference type="Proteomes" id="UP001216189"/>
    </source>
</evidence>
<evidence type="ECO:0000256" key="1">
    <source>
        <dbReference type="ARBA" id="ARBA00007198"/>
    </source>
</evidence>
<dbReference type="NCBIfam" id="TIGR00014">
    <property type="entry name" value="arsC"/>
    <property type="match status" value="1"/>
</dbReference>
<evidence type="ECO:0000256" key="2">
    <source>
        <dbReference type="ARBA" id="ARBA00023002"/>
    </source>
</evidence>
<dbReference type="Gene3D" id="3.40.30.10">
    <property type="entry name" value="Glutaredoxin"/>
    <property type="match status" value="1"/>
</dbReference>
<dbReference type="InterPro" id="IPR006660">
    <property type="entry name" value="Arsenate_reductase-like"/>
</dbReference>
<dbReference type="PROSITE" id="PS51353">
    <property type="entry name" value="ARSC"/>
    <property type="match status" value="1"/>
</dbReference>
<dbReference type="EC" id="1.20.4.1" evidence="4"/>
<keyword evidence="2 4" id="KW-0560">Oxidoreductase</keyword>
<dbReference type="EMBL" id="JARBFT010000004">
    <property type="protein sequence ID" value="MDE1514500.1"/>
    <property type="molecule type" value="Genomic_DNA"/>
</dbReference>
<name>A0ABT5V2F7_9VIBR</name>
<proteinExistence type="inferred from homology"/>
<dbReference type="SUPFAM" id="SSF52833">
    <property type="entry name" value="Thioredoxin-like"/>
    <property type="match status" value="1"/>
</dbReference>
<evidence type="ECO:0000256" key="3">
    <source>
        <dbReference type="PROSITE-ProRule" id="PRU01282"/>
    </source>
</evidence>
<dbReference type="PANTHER" id="PTHR30041">
    <property type="entry name" value="ARSENATE REDUCTASE"/>
    <property type="match status" value="1"/>
</dbReference>
<dbReference type="Pfam" id="PF03960">
    <property type="entry name" value="ArsC"/>
    <property type="match status" value="1"/>
</dbReference>
<dbReference type="RefSeq" id="WP_274722176.1">
    <property type="nucleotide sequence ID" value="NZ_JARBFT010000004.1"/>
</dbReference>
<accession>A0ABT5V2F7</accession>
<comment type="catalytic activity">
    <reaction evidence="4">
        <text>[glutaredoxin]-dithiol + arsenate + glutathione + H(+) = glutathionyl-S-S-[glutaredoxin] + arsenite + H2O</text>
        <dbReference type="Rhea" id="RHEA:22016"/>
        <dbReference type="Rhea" id="RHEA-COMP:10729"/>
        <dbReference type="Rhea" id="RHEA-COMP:17668"/>
        <dbReference type="ChEBI" id="CHEBI:15377"/>
        <dbReference type="ChEBI" id="CHEBI:15378"/>
        <dbReference type="ChEBI" id="CHEBI:29242"/>
        <dbReference type="ChEBI" id="CHEBI:29950"/>
        <dbReference type="ChEBI" id="CHEBI:48597"/>
        <dbReference type="ChEBI" id="CHEBI:57925"/>
        <dbReference type="ChEBI" id="CHEBI:146199"/>
        <dbReference type="EC" id="1.20.4.1"/>
    </reaction>
</comment>
<dbReference type="CDD" id="cd03034">
    <property type="entry name" value="ArsC_ArsC"/>
    <property type="match status" value="1"/>
</dbReference>
<gene>
    <name evidence="5" type="primary">arsC</name>
    <name evidence="5" type="ORF">PUN32_05680</name>
</gene>
<dbReference type="PANTHER" id="PTHR30041:SF4">
    <property type="entry name" value="ARSENATE REDUCTASE"/>
    <property type="match status" value="1"/>
</dbReference>
<comment type="caution">
    <text evidence="5">The sequence shown here is derived from an EMBL/GenBank/DDBJ whole genome shotgun (WGS) entry which is preliminary data.</text>
</comment>
<dbReference type="GO" id="GO:0008794">
    <property type="term" value="F:arsenate reductase (glutaredoxin) activity"/>
    <property type="evidence" value="ECO:0007669"/>
    <property type="project" value="UniProtKB-EC"/>
</dbReference>
<dbReference type="InterPro" id="IPR006659">
    <property type="entry name" value="Arsenate_reductase"/>
</dbReference>
<dbReference type="Proteomes" id="UP001216189">
    <property type="component" value="Unassembled WGS sequence"/>
</dbReference>
<evidence type="ECO:0000313" key="5">
    <source>
        <dbReference type="EMBL" id="MDE1514500.1"/>
    </source>
</evidence>
<protein>
    <recommendedName>
        <fullName evidence="4">Arsenate reductase</fullName>
        <ecNumber evidence="4">1.20.4.1</ecNumber>
    </recommendedName>
</protein>
<reference evidence="5 6" key="1">
    <citation type="submission" date="2023-02" db="EMBL/GenBank/DDBJ databases">
        <title>Vibrio intestini sp. nov., a close relative of Vibrio cholerae isolated from the intestine of Healthy Culter dabryi.</title>
        <authorList>
            <person name="Wu N."/>
        </authorList>
    </citation>
    <scope>NUCLEOTIDE SEQUENCE [LARGE SCALE GENOMIC DNA]</scope>
    <source>
        <strain evidence="5 6">DSL-7</strain>
    </source>
</reference>